<dbReference type="InterPro" id="IPR001227">
    <property type="entry name" value="Ac_transferase_dom_sf"/>
</dbReference>
<accession>X7YLY0</accession>
<name>X7YLY0_MYCXE</name>
<organism evidence="1">
    <name type="scientific">Mycobacterium xenopi 4042</name>
    <dbReference type="NCBI Taxonomy" id="1299334"/>
    <lineage>
        <taxon>Bacteria</taxon>
        <taxon>Bacillati</taxon>
        <taxon>Actinomycetota</taxon>
        <taxon>Actinomycetes</taxon>
        <taxon>Mycobacteriales</taxon>
        <taxon>Mycobacteriaceae</taxon>
        <taxon>Mycobacterium</taxon>
    </lineage>
</organism>
<gene>
    <name evidence="1" type="ORF">I553_4048</name>
</gene>
<comment type="caution">
    <text evidence="1">The sequence shown here is derived from an EMBL/GenBank/DDBJ whole genome shotgun (WGS) entry which is preliminary data.</text>
</comment>
<reference evidence="1" key="1">
    <citation type="submission" date="2014-01" db="EMBL/GenBank/DDBJ databases">
        <authorList>
            <person name="Brown-Elliot B."/>
            <person name="Wallace R."/>
            <person name="Lenaerts A."/>
            <person name="Ordway D."/>
            <person name="DeGroote M.A."/>
            <person name="Parker T."/>
            <person name="Sizemore C."/>
            <person name="Tallon L.J."/>
            <person name="Sadzewicz L.K."/>
            <person name="Sengamalay N."/>
            <person name="Fraser C.M."/>
            <person name="Hine E."/>
            <person name="Shefchek K.A."/>
            <person name="Das S.P."/>
            <person name="Tettelin H."/>
        </authorList>
    </citation>
    <scope>NUCLEOTIDE SEQUENCE [LARGE SCALE GENOMIC DNA]</scope>
    <source>
        <strain evidence="1">4042</strain>
    </source>
</reference>
<proteinExistence type="predicted"/>
<dbReference type="AlphaFoldDB" id="X7YLY0"/>
<dbReference type="PATRIC" id="fig|1299334.3.peg.9644"/>
<dbReference type="GO" id="GO:0016746">
    <property type="term" value="F:acyltransferase activity"/>
    <property type="evidence" value="ECO:0007669"/>
    <property type="project" value="InterPro"/>
</dbReference>
<protein>
    <submittedName>
        <fullName evidence="1">Putative polyketide synthase</fullName>
    </submittedName>
</protein>
<dbReference type="Gene3D" id="3.40.366.10">
    <property type="entry name" value="Malonyl-Coenzyme A Acyl Carrier Protein, domain 2"/>
    <property type="match status" value="1"/>
</dbReference>
<dbReference type="InterPro" id="IPR016039">
    <property type="entry name" value="Thiolase-like"/>
</dbReference>
<sequence>MSSFGISGTNAHVIIESAPRRSSGAGPSEHPATPVVPWVVSARPRRGCPSRRADGRAFDRAFRAGPVDVGWSLAAVGVRAPGGGPGPIASSCFPGWGAGAKQSGAAVIHGNVRPGGKTVFVFPVKAPMARHGQGTARRIPGVRRSIQQRCGRAGPPSAAAAA</sequence>
<evidence type="ECO:0000313" key="1">
    <source>
        <dbReference type="EMBL" id="EUA08207.1"/>
    </source>
</evidence>
<dbReference type="Gene3D" id="3.30.70.3290">
    <property type="match status" value="1"/>
</dbReference>
<dbReference type="Gene3D" id="3.40.47.10">
    <property type="match status" value="1"/>
</dbReference>
<dbReference type="EMBL" id="JAOB01000091">
    <property type="protein sequence ID" value="EUA08207.1"/>
    <property type="molecule type" value="Genomic_DNA"/>
</dbReference>